<dbReference type="SUPFAM" id="SSF161098">
    <property type="entry name" value="MetI-like"/>
    <property type="match status" value="1"/>
</dbReference>
<proteinExistence type="inferred from homology"/>
<feature type="transmembrane region" description="Helical" evidence="8">
    <location>
        <begin position="205"/>
        <end position="234"/>
    </location>
</feature>
<keyword evidence="6 8" id="KW-1133">Transmembrane helix</keyword>
<comment type="subcellular location">
    <subcellularLocation>
        <location evidence="1 8">Cell membrane</location>
        <topology evidence="1 8">Multi-pass membrane protein</topology>
    </subcellularLocation>
</comment>
<dbReference type="Proteomes" id="UP000179935">
    <property type="component" value="Unassembled WGS sequence"/>
</dbReference>
<keyword evidence="5 8" id="KW-0812">Transmembrane</keyword>
<evidence type="ECO:0000256" key="8">
    <source>
        <dbReference type="RuleBase" id="RU363032"/>
    </source>
</evidence>
<dbReference type="OrthoDB" id="6496035at2"/>
<evidence type="ECO:0000313" key="10">
    <source>
        <dbReference type="EMBL" id="OIJ88422.1"/>
    </source>
</evidence>
<feature type="transmembrane region" description="Helical" evidence="8">
    <location>
        <begin position="155"/>
        <end position="184"/>
    </location>
</feature>
<dbReference type="PANTHER" id="PTHR42929">
    <property type="entry name" value="INNER MEMBRANE ABC TRANSPORTER PERMEASE PROTEIN YDCU-RELATED-RELATED"/>
    <property type="match status" value="1"/>
</dbReference>
<dbReference type="InterPro" id="IPR000515">
    <property type="entry name" value="MetI-like"/>
</dbReference>
<name>A0A1S2P4J0_9ACTN</name>
<evidence type="ECO:0000256" key="1">
    <source>
        <dbReference type="ARBA" id="ARBA00004651"/>
    </source>
</evidence>
<feature type="transmembrane region" description="Helical" evidence="8">
    <location>
        <begin position="266"/>
        <end position="286"/>
    </location>
</feature>
<evidence type="ECO:0000256" key="2">
    <source>
        <dbReference type="ARBA" id="ARBA00007069"/>
    </source>
</evidence>
<dbReference type="STRING" id="1428652.BIV24_23010"/>
<keyword evidence="3 8" id="KW-0813">Transport</keyword>
<dbReference type="Pfam" id="PF00528">
    <property type="entry name" value="BPD_transp_1"/>
    <property type="match status" value="1"/>
</dbReference>
<evidence type="ECO:0000256" key="3">
    <source>
        <dbReference type="ARBA" id="ARBA00022448"/>
    </source>
</evidence>
<dbReference type="GO" id="GO:0055085">
    <property type="term" value="P:transmembrane transport"/>
    <property type="evidence" value="ECO:0007669"/>
    <property type="project" value="InterPro"/>
</dbReference>
<comment type="similarity">
    <text evidence="2">Belongs to the binding-protein-dependent transport system permease family. CysTW subfamily.</text>
</comment>
<comment type="caution">
    <text evidence="10">The sequence shown here is derived from an EMBL/GenBank/DDBJ whole genome shotgun (WGS) entry which is preliminary data.</text>
</comment>
<reference evidence="10 11" key="1">
    <citation type="submission" date="2016-10" db="EMBL/GenBank/DDBJ databases">
        <title>Genome sequence of Streptomyces sp. MUSC 93.</title>
        <authorList>
            <person name="Lee L.-H."/>
            <person name="Ser H.-L."/>
            <person name="Law J.W.-F."/>
        </authorList>
    </citation>
    <scope>NUCLEOTIDE SEQUENCE [LARGE SCALE GENOMIC DNA]</scope>
    <source>
        <strain evidence="10 11">MUSC 93</strain>
    </source>
</reference>
<accession>A0A1S2P4J0</accession>
<dbReference type="InterPro" id="IPR035906">
    <property type="entry name" value="MetI-like_sf"/>
</dbReference>
<keyword evidence="4" id="KW-1003">Cell membrane</keyword>
<feature type="domain" description="ABC transmembrane type-1" evidence="9">
    <location>
        <begin position="76"/>
        <end position="282"/>
    </location>
</feature>
<dbReference type="CDD" id="cd06261">
    <property type="entry name" value="TM_PBP2"/>
    <property type="match status" value="1"/>
</dbReference>
<evidence type="ECO:0000256" key="6">
    <source>
        <dbReference type="ARBA" id="ARBA00022989"/>
    </source>
</evidence>
<evidence type="ECO:0000256" key="5">
    <source>
        <dbReference type="ARBA" id="ARBA00022692"/>
    </source>
</evidence>
<dbReference type="PROSITE" id="PS50928">
    <property type="entry name" value="ABC_TM1"/>
    <property type="match status" value="1"/>
</dbReference>
<dbReference type="AlphaFoldDB" id="A0A1S2P4J0"/>
<dbReference type="PANTHER" id="PTHR42929:SF5">
    <property type="entry name" value="ABC TRANSPORTER PERMEASE PROTEIN"/>
    <property type="match status" value="1"/>
</dbReference>
<dbReference type="Gene3D" id="1.10.3720.10">
    <property type="entry name" value="MetI-like"/>
    <property type="match status" value="1"/>
</dbReference>
<dbReference type="EMBL" id="MLYP01000058">
    <property type="protein sequence ID" value="OIJ88422.1"/>
    <property type="molecule type" value="Genomic_DNA"/>
</dbReference>
<feature type="transmembrane region" description="Helical" evidence="8">
    <location>
        <begin position="30"/>
        <end position="51"/>
    </location>
</feature>
<evidence type="ECO:0000259" key="9">
    <source>
        <dbReference type="PROSITE" id="PS50928"/>
    </source>
</evidence>
<protein>
    <recommendedName>
        <fullName evidence="9">ABC transmembrane type-1 domain-containing protein</fullName>
    </recommendedName>
</protein>
<evidence type="ECO:0000256" key="7">
    <source>
        <dbReference type="ARBA" id="ARBA00023136"/>
    </source>
</evidence>
<sequence length="298" mass="32011">MAAAVTMSSQMAPSPGAAVRFRGVRSRWGALALPGAAALAVFFVVPLAYMLVRSLSDPSPRNYVEVITSSIYLKSYATTLLVAVWTVVVCLVLGYPYAYVMARSSRPISMILGFCVLMPFWMSILVRTYAWTVWLQDNGLINTFLLRLGLIREPMALMGNALGTTVGMAQVLLPFMVLSLVTAMKRIDPALELASRSLGVGPVRTFLRVFLPLSGPGVFAGGLIVFVTALGFYLTPAILGDPTKPLISQLIVERVNTLLDFGGGGALGIILLVLTLVILLIGARFVDLKEIVGLRGES</sequence>
<keyword evidence="7 8" id="KW-0472">Membrane</keyword>
<feature type="transmembrane region" description="Helical" evidence="8">
    <location>
        <begin position="71"/>
        <end position="98"/>
    </location>
</feature>
<organism evidence="10 11">
    <name type="scientific">Streptomyces colonosanans</name>
    <dbReference type="NCBI Taxonomy" id="1428652"/>
    <lineage>
        <taxon>Bacteria</taxon>
        <taxon>Bacillati</taxon>
        <taxon>Actinomycetota</taxon>
        <taxon>Actinomycetes</taxon>
        <taxon>Kitasatosporales</taxon>
        <taxon>Streptomycetaceae</taxon>
        <taxon>Streptomyces</taxon>
    </lineage>
</organism>
<evidence type="ECO:0000313" key="11">
    <source>
        <dbReference type="Proteomes" id="UP000179935"/>
    </source>
</evidence>
<evidence type="ECO:0000256" key="4">
    <source>
        <dbReference type="ARBA" id="ARBA00022475"/>
    </source>
</evidence>
<keyword evidence="11" id="KW-1185">Reference proteome</keyword>
<gene>
    <name evidence="10" type="ORF">BIV24_23010</name>
</gene>
<dbReference type="GO" id="GO:0005886">
    <property type="term" value="C:plasma membrane"/>
    <property type="evidence" value="ECO:0007669"/>
    <property type="project" value="UniProtKB-SubCell"/>
</dbReference>
<feature type="transmembrane region" description="Helical" evidence="8">
    <location>
        <begin position="110"/>
        <end position="135"/>
    </location>
</feature>